<organism evidence="2 3">
    <name type="scientific">Thamnocephalis sphaerospora</name>
    <dbReference type="NCBI Taxonomy" id="78915"/>
    <lineage>
        <taxon>Eukaryota</taxon>
        <taxon>Fungi</taxon>
        <taxon>Fungi incertae sedis</taxon>
        <taxon>Zoopagomycota</taxon>
        <taxon>Zoopagomycotina</taxon>
        <taxon>Zoopagomycetes</taxon>
        <taxon>Zoopagales</taxon>
        <taxon>Sigmoideomycetaceae</taxon>
        <taxon>Thamnocephalis</taxon>
    </lineage>
</organism>
<protein>
    <submittedName>
        <fullName evidence="2">Uncharacterized protein</fullName>
    </submittedName>
</protein>
<proteinExistence type="predicted"/>
<reference evidence="3" key="1">
    <citation type="journal article" date="2018" name="Nat. Microbiol.">
        <title>Leveraging single-cell genomics to expand the fungal tree of life.</title>
        <authorList>
            <person name="Ahrendt S.R."/>
            <person name="Quandt C.A."/>
            <person name="Ciobanu D."/>
            <person name="Clum A."/>
            <person name="Salamov A."/>
            <person name="Andreopoulos B."/>
            <person name="Cheng J.F."/>
            <person name="Woyke T."/>
            <person name="Pelin A."/>
            <person name="Henrissat B."/>
            <person name="Reynolds N.K."/>
            <person name="Benny G.L."/>
            <person name="Smith M.E."/>
            <person name="James T.Y."/>
            <person name="Grigoriev I.V."/>
        </authorList>
    </citation>
    <scope>NUCLEOTIDE SEQUENCE [LARGE SCALE GENOMIC DNA]</scope>
    <source>
        <strain evidence="3">RSA 1356</strain>
    </source>
</reference>
<dbReference type="OrthoDB" id="2274292at2759"/>
<accession>A0A4P9XJ21</accession>
<evidence type="ECO:0000313" key="2">
    <source>
        <dbReference type="EMBL" id="RKP05743.1"/>
    </source>
</evidence>
<evidence type="ECO:0000256" key="1">
    <source>
        <dbReference type="SAM" id="MobiDB-lite"/>
    </source>
</evidence>
<dbReference type="EMBL" id="KZ993042">
    <property type="protein sequence ID" value="RKP05743.1"/>
    <property type="molecule type" value="Genomic_DNA"/>
</dbReference>
<name>A0A4P9XJ21_9FUNG</name>
<evidence type="ECO:0000313" key="3">
    <source>
        <dbReference type="Proteomes" id="UP000271241"/>
    </source>
</evidence>
<sequence>MGRSAKFRKRPSRKERELRGLGGEVAEKTPQTHTGNEDTAMETTLEEEAFAFFTKSASTVAAKTKTVATPSAVDGGKKGRTETVAERRARLLSGRLGVATSAIGSGSSRIGKSKSVAGAAGKAADLKKRLGGGKGAGKQRKDYVDLLYGKQR</sequence>
<feature type="region of interest" description="Disordered" evidence="1">
    <location>
        <begin position="1"/>
        <end position="39"/>
    </location>
</feature>
<feature type="region of interest" description="Disordered" evidence="1">
    <location>
        <begin position="103"/>
        <end position="138"/>
    </location>
</feature>
<feature type="compositionally biased region" description="Low complexity" evidence="1">
    <location>
        <begin position="103"/>
        <end position="123"/>
    </location>
</feature>
<dbReference type="Proteomes" id="UP000271241">
    <property type="component" value="Unassembled WGS sequence"/>
</dbReference>
<dbReference type="AlphaFoldDB" id="A0A4P9XJ21"/>
<gene>
    <name evidence="2" type="ORF">THASP1DRAFT_32421</name>
</gene>
<keyword evidence="3" id="KW-1185">Reference proteome</keyword>
<feature type="compositionally biased region" description="Basic residues" evidence="1">
    <location>
        <begin position="1"/>
        <end position="13"/>
    </location>
</feature>